<dbReference type="OrthoDB" id="9815788at2"/>
<dbReference type="Pfam" id="PF03928">
    <property type="entry name" value="HbpS-like"/>
    <property type="match status" value="1"/>
</dbReference>
<reference evidence="1 2" key="1">
    <citation type="submission" date="2016-10" db="EMBL/GenBank/DDBJ databases">
        <authorList>
            <person name="de Groot N.N."/>
        </authorList>
    </citation>
    <scope>NUCLEOTIDE SEQUENCE [LARGE SCALE GENOMIC DNA]</scope>
    <source>
        <strain evidence="2">DSM 938 / 37b4</strain>
    </source>
</reference>
<dbReference type="PANTHER" id="PTHR34309">
    <property type="entry name" value="SLR1406 PROTEIN"/>
    <property type="match status" value="1"/>
</dbReference>
<gene>
    <name evidence="1" type="ORF">SAMN04244550_00488</name>
</gene>
<organism evidence="1 2">
    <name type="scientific">Rhodobacter capsulatus</name>
    <name type="common">Rhodopseudomonas capsulata</name>
    <dbReference type="NCBI Taxonomy" id="1061"/>
    <lineage>
        <taxon>Bacteria</taxon>
        <taxon>Pseudomonadati</taxon>
        <taxon>Pseudomonadota</taxon>
        <taxon>Alphaproteobacteria</taxon>
        <taxon>Rhodobacterales</taxon>
        <taxon>Rhodobacter group</taxon>
        <taxon>Rhodobacter</taxon>
    </lineage>
</organism>
<accession>A0A0Q0QUT0</accession>
<evidence type="ECO:0000313" key="2">
    <source>
        <dbReference type="Proteomes" id="UP000183812"/>
    </source>
</evidence>
<dbReference type="Gene3D" id="3.30.450.150">
    <property type="entry name" value="Haem-degrading domain"/>
    <property type="match status" value="1"/>
</dbReference>
<dbReference type="PANTHER" id="PTHR34309:SF1">
    <property type="entry name" value="PROTEIN GLCG"/>
    <property type="match status" value="1"/>
</dbReference>
<dbReference type="SUPFAM" id="SSF143744">
    <property type="entry name" value="GlcG-like"/>
    <property type="match status" value="1"/>
</dbReference>
<dbReference type="EMBL" id="FNAY01000001">
    <property type="protein sequence ID" value="SDE46533.1"/>
    <property type="molecule type" value="Genomic_DNA"/>
</dbReference>
<name>A0A0Q0QUT0_RHOCA</name>
<dbReference type="AlphaFoldDB" id="A0A0Q0QUT0"/>
<protein>
    <submittedName>
        <fullName evidence="1">Uncharacterized conserved protein GlcG, DUF336 family</fullName>
    </submittedName>
</protein>
<evidence type="ECO:0000313" key="1">
    <source>
        <dbReference type="EMBL" id="SDE46533.1"/>
    </source>
</evidence>
<proteinExistence type="predicted"/>
<dbReference type="RefSeq" id="WP_055212829.1">
    <property type="nucleotide sequence ID" value="NZ_CP061202.1"/>
</dbReference>
<dbReference type="InterPro" id="IPR038084">
    <property type="entry name" value="PduO/GlcC-like_sf"/>
</dbReference>
<sequence>MALIDTILWTELAARRPLRLCDVTRMAAVAELEARRLGVPVCIAFCDGAGTALLFHRMEGALPAAVTLAPAKAWTAAAYRMGTDALGALTAAGGMLAGLGPAGGPIVPFGGGLPIRAGAAVLGAIGISGGSVEEDMQIARKAIAAHWGAAPNEGQGQ</sequence>
<dbReference type="InterPro" id="IPR052517">
    <property type="entry name" value="GlcG_carb_metab_protein"/>
</dbReference>
<dbReference type="InterPro" id="IPR005624">
    <property type="entry name" value="PduO/GlcC-like"/>
</dbReference>
<dbReference type="Proteomes" id="UP000183812">
    <property type="component" value="Unassembled WGS sequence"/>
</dbReference>